<name>A0ABD3N6I0_9STRA</name>
<evidence type="ECO:0000256" key="3">
    <source>
        <dbReference type="ARBA" id="ARBA00022827"/>
    </source>
</evidence>
<evidence type="ECO:0000313" key="12">
    <source>
        <dbReference type="Proteomes" id="UP001530400"/>
    </source>
</evidence>
<keyword evidence="12" id="KW-1185">Reference proteome</keyword>
<keyword evidence="5" id="KW-0560">Oxidoreductase</keyword>
<dbReference type="AlphaFoldDB" id="A0ABD3N6I0"/>
<dbReference type="InterPro" id="IPR036188">
    <property type="entry name" value="FAD/NAD-bd_sf"/>
</dbReference>
<evidence type="ECO:0000256" key="8">
    <source>
        <dbReference type="SAM" id="Phobius"/>
    </source>
</evidence>
<keyword evidence="8" id="KW-1133">Transmembrane helix</keyword>
<evidence type="ECO:0000256" key="9">
    <source>
        <dbReference type="SAM" id="SignalP"/>
    </source>
</evidence>
<sequence>MINVCLVLLATLLPHADALTLQRSHHVVQNAVRSKNLILRRLDGRHVRSSHSRLFVSAAPLSDTSPSDQVETPQSNGSSNHYTSVVVGGGPAGLLTAIMLAQLSPAAKSRISSQKQRIVIYDRLPPPPPPSDLAYSADISKYYLLGLGHRGQKALRRFDVWKDVEQASVPVVGRKDWSPGKSGEEDGVVRLSNEKLVETRVLARDKLVGTLLEVIKTRYSDVIELKHGYQVDPVNFGKNGPVILAVSRCIPISAEECSIDQDNITPTIITADFLIGADGAARTIANAMEKNEAHERQKQSFIGRLLSKKPRFRVKRFVDDNQRVYKSIPITFPSHWASNLNYSARSTGNRAALEALPSDAKGNYCALLLLRPHDELARAECDPKILREFFNKEYSQFSPLIGDEVIADVAKKSASALPGFRFAGPRLNEGGKSVILGDAIHTVKPYYGLGANTALEDVSILSDALDSTTDLSDAVEQFSRQRAADSKALVTLSRGMDRPGKLGTIRFILPLILDSMFHKMAPILFDPSMFGMFQIEGIGFREIQSRKRRDRVLQALVIGTGLSLIGMGLKMIVKFLAKASGLSDTVVSSGLVGSLFILGVLRNATNKATQ</sequence>
<dbReference type="EMBL" id="JALLPJ020001282">
    <property type="protein sequence ID" value="KAL3771708.1"/>
    <property type="molecule type" value="Genomic_DNA"/>
</dbReference>
<reference evidence="11 12" key="1">
    <citation type="submission" date="2024-10" db="EMBL/GenBank/DDBJ databases">
        <title>Updated reference genomes for cyclostephanoid diatoms.</title>
        <authorList>
            <person name="Roberts W.R."/>
            <person name="Alverson A.J."/>
        </authorList>
    </citation>
    <scope>NUCLEOTIDE SEQUENCE [LARGE SCALE GENOMIC DNA]</scope>
    <source>
        <strain evidence="11 12">AJA010-31</strain>
    </source>
</reference>
<feature type="domain" description="FAD-binding" evidence="10">
    <location>
        <begin position="268"/>
        <end position="469"/>
    </location>
</feature>
<accession>A0ABD3N6I0</accession>
<evidence type="ECO:0000313" key="11">
    <source>
        <dbReference type="EMBL" id="KAL3771708.1"/>
    </source>
</evidence>
<dbReference type="PRINTS" id="PR00420">
    <property type="entry name" value="RNGMNOXGNASE"/>
</dbReference>
<dbReference type="Gene3D" id="3.50.50.60">
    <property type="entry name" value="FAD/NAD(P)-binding domain"/>
    <property type="match status" value="1"/>
</dbReference>
<evidence type="ECO:0000256" key="6">
    <source>
        <dbReference type="ARBA" id="ARBA00023033"/>
    </source>
</evidence>
<proteinExistence type="predicted"/>
<feature type="signal peptide" evidence="9">
    <location>
        <begin position="1"/>
        <end position="18"/>
    </location>
</feature>
<evidence type="ECO:0000256" key="2">
    <source>
        <dbReference type="ARBA" id="ARBA00022630"/>
    </source>
</evidence>
<keyword evidence="9" id="KW-0732">Signal</keyword>
<comment type="cofactor">
    <cofactor evidence="1">
        <name>FAD</name>
        <dbReference type="ChEBI" id="CHEBI:57692"/>
    </cofactor>
</comment>
<feature type="compositionally biased region" description="Polar residues" evidence="7">
    <location>
        <begin position="62"/>
        <end position="82"/>
    </location>
</feature>
<keyword evidence="8" id="KW-0812">Transmembrane</keyword>
<keyword evidence="4" id="KW-0521">NADP</keyword>
<feature type="transmembrane region" description="Helical" evidence="8">
    <location>
        <begin position="520"/>
        <end position="540"/>
    </location>
</feature>
<feature type="transmembrane region" description="Helical" evidence="8">
    <location>
        <begin position="585"/>
        <end position="604"/>
    </location>
</feature>
<dbReference type="SUPFAM" id="SSF51905">
    <property type="entry name" value="FAD/NAD(P)-binding domain"/>
    <property type="match status" value="1"/>
</dbReference>
<evidence type="ECO:0000256" key="4">
    <source>
        <dbReference type="ARBA" id="ARBA00022857"/>
    </source>
</evidence>
<organism evidence="11 12">
    <name type="scientific">Cyclotella atomus</name>
    <dbReference type="NCBI Taxonomy" id="382360"/>
    <lineage>
        <taxon>Eukaryota</taxon>
        <taxon>Sar</taxon>
        <taxon>Stramenopiles</taxon>
        <taxon>Ochrophyta</taxon>
        <taxon>Bacillariophyta</taxon>
        <taxon>Coscinodiscophyceae</taxon>
        <taxon>Thalassiosirophycidae</taxon>
        <taxon>Stephanodiscales</taxon>
        <taxon>Stephanodiscaceae</taxon>
        <taxon>Cyclotella</taxon>
    </lineage>
</organism>
<keyword evidence="3" id="KW-0274">FAD</keyword>
<feature type="transmembrane region" description="Helical" evidence="8">
    <location>
        <begin position="552"/>
        <end position="573"/>
    </location>
</feature>
<keyword evidence="8" id="KW-0472">Membrane</keyword>
<evidence type="ECO:0000259" key="10">
    <source>
        <dbReference type="Pfam" id="PF01494"/>
    </source>
</evidence>
<evidence type="ECO:0000256" key="1">
    <source>
        <dbReference type="ARBA" id="ARBA00001974"/>
    </source>
</evidence>
<keyword evidence="6" id="KW-0503">Monooxygenase</keyword>
<dbReference type="PANTHER" id="PTHR46028:SF2">
    <property type="entry name" value="KYNURENINE 3-MONOOXYGENASE"/>
    <property type="match status" value="1"/>
</dbReference>
<comment type="caution">
    <text evidence="11">The sequence shown here is derived from an EMBL/GenBank/DDBJ whole genome shotgun (WGS) entry which is preliminary data.</text>
</comment>
<evidence type="ECO:0000256" key="5">
    <source>
        <dbReference type="ARBA" id="ARBA00023002"/>
    </source>
</evidence>
<gene>
    <name evidence="11" type="ORF">ACHAWO_008350</name>
</gene>
<feature type="region of interest" description="Disordered" evidence="7">
    <location>
        <begin position="58"/>
        <end position="82"/>
    </location>
</feature>
<evidence type="ECO:0000256" key="7">
    <source>
        <dbReference type="SAM" id="MobiDB-lite"/>
    </source>
</evidence>
<dbReference type="Proteomes" id="UP001530400">
    <property type="component" value="Unassembled WGS sequence"/>
</dbReference>
<dbReference type="Pfam" id="PF01494">
    <property type="entry name" value="FAD_binding_3"/>
    <property type="match status" value="1"/>
</dbReference>
<dbReference type="InterPro" id="IPR002938">
    <property type="entry name" value="FAD-bd"/>
</dbReference>
<feature type="chain" id="PRO_5044777754" description="FAD-binding domain-containing protein" evidence="9">
    <location>
        <begin position="19"/>
        <end position="610"/>
    </location>
</feature>
<dbReference type="PANTHER" id="PTHR46028">
    <property type="entry name" value="KYNURENINE 3-MONOOXYGENASE"/>
    <property type="match status" value="1"/>
</dbReference>
<keyword evidence="2" id="KW-0285">Flavoprotein</keyword>
<protein>
    <recommendedName>
        <fullName evidence="10">FAD-binding domain-containing protein</fullName>
    </recommendedName>
</protein>
<dbReference type="GO" id="GO:0004497">
    <property type="term" value="F:monooxygenase activity"/>
    <property type="evidence" value="ECO:0007669"/>
    <property type="project" value="UniProtKB-KW"/>
</dbReference>